<gene>
    <name evidence="9" type="ORF">PSYICH_LOCUS2564</name>
</gene>
<keyword evidence="5" id="KW-0378">Hydrolase</keyword>
<evidence type="ECO:0000256" key="3">
    <source>
        <dbReference type="ARBA" id="ARBA00012646"/>
    </source>
</evidence>
<keyword evidence="10" id="KW-1185">Reference proteome</keyword>
<evidence type="ECO:0000313" key="10">
    <source>
        <dbReference type="Proteomes" id="UP001153636"/>
    </source>
</evidence>
<dbReference type="SUPFAM" id="SSF53254">
    <property type="entry name" value="Phosphoglycerate mutase-like"/>
    <property type="match status" value="1"/>
</dbReference>
<dbReference type="EMBL" id="OV651823">
    <property type="protein sequence ID" value="CAH1101567.1"/>
    <property type="molecule type" value="Genomic_DNA"/>
</dbReference>
<dbReference type="OrthoDB" id="10257284at2759"/>
<organism evidence="9 10">
    <name type="scientific">Psylliodes chrysocephalus</name>
    <dbReference type="NCBI Taxonomy" id="3402493"/>
    <lineage>
        <taxon>Eukaryota</taxon>
        <taxon>Metazoa</taxon>
        <taxon>Ecdysozoa</taxon>
        <taxon>Arthropoda</taxon>
        <taxon>Hexapoda</taxon>
        <taxon>Insecta</taxon>
        <taxon>Pterygota</taxon>
        <taxon>Neoptera</taxon>
        <taxon>Endopterygota</taxon>
        <taxon>Coleoptera</taxon>
        <taxon>Polyphaga</taxon>
        <taxon>Cucujiformia</taxon>
        <taxon>Chrysomeloidea</taxon>
        <taxon>Chrysomelidae</taxon>
        <taxon>Galerucinae</taxon>
        <taxon>Alticini</taxon>
        <taxon>Psylliodes</taxon>
    </lineage>
</organism>
<dbReference type="PROSITE" id="PS00616">
    <property type="entry name" value="HIS_ACID_PHOSPHAT_1"/>
    <property type="match status" value="1"/>
</dbReference>
<feature type="signal peptide" evidence="8">
    <location>
        <begin position="1"/>
        <end position="22"/>
    </location>
</feature>
<evidence type="ECO:0000256" key="5">
    <source>
        <dbReference type="ARBA" id="ARBA00022801"/>
    </source>
</evidence>
<dbReference type="PANTHER" id="PTHR11567">
    <property type="entry name" value="ACID PHOSPHATASE-RELATED"/>
    <property type="match status" value="1"/>
</dbReference>
<dbReference type="PROSITE" id="PS51257">
    <property type="entry name" value="PROKAR_LIPOPROTEIN"/>
    <property type="match status" value="1"/>
</dbReference>
<dbReference type="Proteomes" id="UP001153636">
    <property type="component" value="Chromosome 11"/>
</dbReference>
<evidence type="ECO:0000256" key="4">
    <source>
        <dbReference type="ARBA" id="ARBA00022729"/>
    </source>
</evidence>
<dbReference type="InterPro" id="IPR029033">
    <property type="entry name" value="His_PPase_superfam"/>
</dbReference>
<reference evidence="9" key="1">
    <citation type="submission" date="2022-01" db="EMBL/GenBank/DDBJ databases">
        <authorList>
            <person name="King R."/>
        </authorList>
    </citation>
    <scope>NUCLEOTIDE SEQUENCE</scope>
</reference>
<keyword evidence="7" id="KW-0325">Glycoprotein</keyword>
<evidence type="ECO:0000256" key="8">
    <source>
        <dbReference type="SAM" id="SignalP"/>
    </source>
</evidence>
<dbReference type="InterPro" id="IPR050645">
    <property type="entry name" value="Histidine_acid_phosphatase"/>
</dbReference>
<sequence length="367" mass="42408">MLRLRVFVLPLIISMNSIFACSDELLCVVQVFRHGQRTPISFYTNDPYADLNKYFEGLNLGQLTNEGKRQQYALGKLTRNMYADFLPAAYNKSDFVGYSTDIERAEMSALVNVFGIFPTFKEQQWKVDLMWEPIPIDHALPEVFKDSPFCSNYWKLLIQLFQSKEIVATNKKYSNLYEYLSKHTGQHVATLLDAHQIYDILKIEDNRGLSLPSWTSEVYPYPLRNLSGIYFKILSHTTQMKRLYAGVFFHEVLTQFNLMTSNSGLPRYHMYSGHDSNIASILNSFEVFEPPYPPEFASSIWMELHRKDDKLVVNVHSKDGEETKQISIRGCDLDCPLDEVVKRLRDVTLDIPALTTECKEIDGFLKS</sequence>
<name>A0A9P0CN01_9CUCU</name>
<dbReference type="InterPro" id="IPR033379">
    <property type="entry name" value="Acid_Pase_AS"/>
</dbReference>
<dbReference type="PANTHER" id="PTHR11567:SF211">
    <property type="entry name" value="PROSTATIC ACID PHOSPHATASE"/>
    <property type="match status" value="1"/>
</dbReference>
<dbReference type="InterPro" id="IPR000560">
    <property type="entry name" value="His_Pase_clade-2"/>
</dbReference>
<evidence type="ECO:0000256" key="1">
    <source>
        <dbReference type="ARBA" id="ARBA00000032"/>
    </source>
</evidence>
<comment type="similarity">
    <text evidence="2">Belongs to the histidine acid phosphatase family.</text>
</comment>
<dbReference type="EC" id="3.1.3.2" evidence="3"/>
<keyword evidence="4 8" id="KW-0732">Signal</keyword>
<keyword evidence="6" id="KW-1015">Disulfide bond</keyword>
<proteinExistence type="inferred from homology"/>
<dbReference type="AlphaFoldDB" id="A0A9P0CN01"/>
<evidence type="ECO:0000256" key="7">
    <source>
        <dbReference type="ARBA" id="ARBA00023180"/>
    </source>
</evidence>
<comment type="catalytic activity">
    <reaction evidence="1">
        <text>a phosphate monoester + H2O = an alcohol + phosphate</text>
        <dbReference type="Rhea" id="RHEA:15017"/>
        <dbReference type="ChEBI" id="CHEBI:15377"/>
        <dbReference type="ChEBI" id="CHEBI:30879"/>
        <dbReference type="ChEBI" id="CHEBI:43474"/>
        <dbReference type="ChEBI" id="CHEBI:67140"/>
        <dbReference type="EC" id="3.1.3.2"/>
    </reaction>
</comment>
<accession>A0A9P0CN01</accession>
<dbReference type="GO" id="GO:0003993">
    <property type="term" value="F:acid phosphatase activity"/>
    <property type="evidence" value="ECO:0007669"/>
    <property type="project" value="UniProtKB-EC"/>
</dbReference>
<dbReference type="Pfam" id="PF00328">
    <property type="entry name" value="His_Phos_2"/>
    <property type="match status" value="1"/>
</dbReference>
<evidence type="ECO:0000256" key="6">
    <source>
        <dbReference type="ARBA" id="ARBA00023157"/>
    </source>
</evidence>
<evidence type="ECO:0000256" key="2">
    <source>
        <dbReference type="ARBA" id="ARBA00005375"/>
    </source>
</evidence>
<feature type="chain" id="PRO_5040274134" description="acid phosphatase" evidence="8">
    <location>
        <begin position="23"/>
        <end position="367"/>
    </location>
</feature>
<protein>
    <recommendedName>
        <fullName evidence="3">acid phosphatase</fullName>
        <ecNumber evidence="3">3.1.3.2</ecNumber>
    </recommendedName>
</protein>
<evidence type="ECO:0000313" key="9">
    <source>
        <dbReference type="EMBL" id="CAH1101567.1"/>
    </source>
</evidence>
<dbReference type="Gene3D" id="3.40.50.1240">
    <property type="entry name" value="Phosphoglycerate mutase-like"/>
    <property type="match status" value="1"/>
</dbReference>
<dbReference type="CDD" id="cd07061">
    <property type="entry name" value="HP_HAP_like"/>
    <property type="match status" value="1"/>
</dbReference>